<dbReference type="GO" id="GO:0019216">
    <property type="term" value="P:regulation of lipid metabolic process"/>
    <property type="evidence" value="ECO:0007669"/>
    <property type="project" value="TreeGrafter"/>
</dbReference>
<organism evidence="4">
    <name type="scientific">Opuntia streptacantha</name>
    <name type="common">Prickly pear cactus</name>
    <name type="synonym">Opuntia cardona</name>
    <dbReference type="NCBI Taxonomy" id="393608"/>
    <lineage>
        <taxon>Eukaryota</taxon>
        <taxon>Viridiplantae</taxon>
        <taxon>Streptophyta</taxon>
        <taxon>Embryophyta</taxon>
        <taxon>Tracheophyta</taxon>
        <taxon>Spermatophyta</taxon>
        <taxon>Magnoliopsida</taxon>
        <taxon>eudicotyledons</taxon>
        <taxon>Gunneridae</taxon>
        <taxon>Pentapetalae</taxon>
        <taxon>Caryophyllales</taxon>
        <taxon>Cactineae</taxon>
        <taxon>Cactaceae</taxon>
        <taxon>Opuntioideae</taxon>
        <taxon>Opuntia</taxon>
    </lineage>
</organism>
<dbReference type="EMBL" id="GISG01070922">
    <property type="protein sequence ID" value="MBA4629805.1"/>
    <property type="molecule type" value="Transcribed_RNA"/>
</dbReference>
<reference evidence="4" key="2">
    <citation type="submission" date="2020-07" db="EMBL/GenBank/DDBJ databases">
        <authorList>
            <person name="Vera ALvarez R."/>
            <person name="Arias-Moreno D.M."/>
            <person name="Jimenez-Jacinto V."/>
            <person name="Jimenez-Bremont J.F."/>
            <person name="Swaminathan K."/>
            <person name="Moose S.P."/>
            <person name="Guerrero-Gonzalez M.L."/>
            <person name="Marino-Ramirez L."/>
            <person name="Landsman D."/>
            <person name="Rodriguez-Kessler M."/>
            <person name="Delgado-Sanchez P."/>
        </authorList>
    </citation>
    <scope>NUCLEOTIDE SEQUENCE</scope>
    <source>
        <tissue evidence="4">Cladode</tissue>
    </source>
</reference>
<dbReference type="GO" id="GO:0005739">
    <property type="term" value="C:mitochondrion"/>
    <property type="evidence" value="ECO:0007669"/>
    <property type="project" value="TreeGrafter"/>
</dbReference>
<evidence type="ECO:0000256" key="1">
    <source>
        <dbReference type="ARBA" id="ARBA00007584"/>
    </source>
</evidence>
<evidence type="ECO:0000256" key="2">
    <source>
        <dbReference type="ARBA" id="ARBA00023054"/>
    </source>
</evidence>
<keyword evidence="2 3" id="KW-0175">Coiled coil</keyword>
<evidence type="ECO:0000256" key="3">
    <source>
        <dbReference type="SAM" id="Coils"/>
    </source>
</evidence>
<protein>
    <recommendedName>
        <fullName evidence="5">OPA3-like protein</fullName>
    </recommendedName>
</protein>
<reference evidence="4" key="1">
    <citation type="journal article" date="2013" name="J. Plant Res.">
        <title>Effect of fungi and light on seed germination of three Opuntia species from semiarid lands of central Mexico.</title>
        <authorList>
            <person name="Delgado-Sanchez P."/>
            <person name="Jimenez-Bremont J.F."/>
            <person name="Guerrero-Gonzalez Mde L."/>
            <person name="Flores J."/>
        </authorList>
    </citation>
    <scope>NUCLEOTIDE SEQUENCE</scope>
    <source>
        <tissue evidence="4">Cladode</tissue>
    </source>
</reference>
<accession>A0A7C9D332</accession>
<sequence>MVLPLLKLGTLALRTLSKPVASRLKQQAAHYPRFREFIISLAQVNHRFTTTMQRRIYGHATDVEIRPLNEDRAVQVASDLLGEMFVFLVAGAAVIFEVQRSAKSEAKKEEKRKQEMEALRARDEALSKQVELLQLKIMELEKLAQGRGITGLFNFKSAQLEAEKSAKAA</sequence>
<evidence type="ECO:0000313" key="4">
    <source>
        <dbReference type="EMBL" id="MBA4629805.1"/>
    </source>
</evidence>
<dbReference type="InterPro" id="IPR010754">
    <property type="entry name" value="OPA3-like"/>
</dbReference>
<dbReference type="PANTHER" id="PTHR12499:SF0">
    <property type="entry name" value="OPTIC ATROPHY 3 PROTEIN"/>
    <property type="match status" value="1"/>
</dbReference>
<dbReference type="AlphaFoldDB" id="A0A7C9D332"/>
<dbReference type="Pfam" id="PF07047">
    <property type="entry name" value="OPA3"/>
    <property type="match status" value="1"/>
</dbReference>
<proteinExistence type="inferred from homology"/>
<comment type="similarity">
    <text evidence="1">Belongs to the OPA3 family.</text>
</comment>
<evidence type="ECO:0008006" key="5">
    <source>
        <dbReference type="Google" id="ProtNLM"/>
    </source>
</evidence>
<name>A0A7C9D332_OPUST</name>
<dbReference type="PANTHER" id="PTHR12499">
    <property type="entry name" value="OPTIC ATROPHY 3 PROTEIN OPA3"/>
    <property type="match status" value="1"/>
</dbReference>
<feature type="coiled-coil region" evidence="3">
    <location>
        <begin position="99"/>
        <end position="143"/>
    </location>
</feature>